<protein>
    <submittedName>
        <fullName evidence="2">Uncharacterized protein</fullName>
    </submittedName>
</protein>
<proteinExistence type="predicted"/>
<keyword evidence="3" id="KW-1185">Reference proteome</keyword>
<sequence>MFHPQQAALANGRPRLTNQGSAGAGVRGPRFVGQEHLLDPAALPPGRPIGSAGALQGRPGLRRSKPYTRGQPCTLSQQSRASILADCHGLGCGSGTDSSPGSPHAPFEADVSAHDAAQASREEGPTASWEEQNQQWHARDTKVDDMFVARDESSECADGVSDVQTSRDESRQRRGEHCEYSLLPIANSARDWFPSLLFAQWPHQEKPFPEAMSEFDVTIICPLEDLESVAGELHKVLEAEGYGREYYKPAVAVLFRFTGNEVEEGFALPNGCAILGDRLYDQGYQLKGDPLSNRGRVLKSSGYRPYKDSSIISDDAAPPQRTWQYTPHTLGSTTLRVHVPPLRRIAPVDYPSRT</sequence>
<gene>
    <name evidence="2" type="ORF">Purlil1_12338</name>
</gene>
<evidence type="ECO:0000256" key="1">
    <source>
        <dbReference type="SAM" id="MobiDB-lite"/>
    </source>
</evidence>
<evidence type="ECO:0000313" key="3">
    <source>
        <dbReference type="Proteomes" id="UP001287286"/>
    </source>
</evidence>
<dbReference type="Proteomes" id="UP001287286">
    <property type="component" value="Unassembled WGS sequence"/>
</dbReference>
<reference evidence="2 3" key="1">
    <citation type="journal article" date="2024" name="Microbiol. Resour. Announc.">
        <title>Genome annotations for the ascomycete fungi Trichoderma harzianum, Trichoderma aggressivum, and Purpureocillium lilacinum.</title>
        <authorList>
            <person name="Beijen E.P.W."/>
            <person name="Ohm R.A."/>
        </authorList>
    </citation>
    <scope>NUCLEOTIDE SEQUENCE [LARGE SCALE GENOMIC DNA]</scope>
    <source>
        <strain evidence="2 3">CBS 150709</strain>
    </source>
</reference>
<evidence type="ECO:0000313" key="2">
    <source>
        <dbReference type="EMBL" id="KAK4077576.1"/>
    </source>
</evidence>
<organism evidence="2 3">
    <name type="scientific">Purpureocillium lilacinum</name>
    <name type="common">Paecilomyces lilacinus</name>
    <dbReference type="NCBI Taxonomy" id="33203"/>
    <lineage>
        <taxon>Eukaryota</taxon>
        <taxon>Fungi</taxon>
        <taxon>Dikarya</taxon>
        <taxon>Ascomycota</taxon>
        <taxon>Pezizomycotina</taxon>
        <taxon>Sordariomycetes</taxon>
        <taxon>Hypocreomycetidae</taxon>
        <taxon>Hypocreales</taxon>
        <taxon>Ophiocordycipitaceae</taxon>
        <taxon>Purpureocillium</taxon>
    </lineage>
</organism>
<dbReference type="EMBL" id="JAWRVI010000098">
    <property type="protein sequence ID" value="KAK4077576.1"/>
    <property type="molecule type" value="Genomic_DNA"/>
</dbReference>
<accession>A0ABR0BHE5</accession>
<comment type="caution">
    <text evidence="2">The sequence shown here is derived from an EMBL/GenBank/DDBJ whole genome shotgun (WGS) entry which is preliminary data.</text>
</comment>
<feature type="region of interest" description="Disordered" evidence="1">
    <location>
        <begin position="94"/>
        <end position="136"/>
    </location>
</feature>
<name>A0ABR0BHE5_PURLI</name>
<feature type="region of interest" description="Disordered" evidence="1">
    <location>
        <begin position="1"/>
        <end position="75"/>
    </location>
</feature>